<feature type="region of interest" description="Disordered" evidence="1">
    <location>
        <begin position="874"/>
        <end position="912"/>
    </location>
</feature>
<evidence type="ECO:0000256" key="1">
    <source>
        <dbReference type="SAM" id="MobiDB-lite"/>
    </source>
</evidence>
<feature type="compositionally biased region" description="Polar residues" evidence="1">
    <location>
        <begin position="676"/>
        <end position="691"/>
    </location>
</feature>
<evidence type="ECO:0000313" key="3">
    <source>
        <dbReference type="Proteomes" id="UP001633002"/>
    </source>
</evidence>
<dbReference type="AlphaFoldDB" id="A0ABD3GWS6"/>
<feature type="compositionally biased region" description="Basic and acidic residues" evidence="1">
    <location>
        <begin position="529"/>
        <end position="549"/>
    </location>
</feature>
<feature type="compositionally biased region" description="Polar residues" evidence="1">
    <location>
        <begin position="751"/>
        <end position="774"/>
    </location>
</feature>
<evidence type="ECO:0000313" key="2">
    <source>
        <dbReference type="EMBL" id="KAL3683715.1"/>
    </source>
</evidence>
<comment type="caution">
    <text evidence="2">The sequence shown here is derived from an EMBL/GenBank/DDBJ whole genome shotgun (WGS) entry which is preliminary data.</text>
</comment>
<gene>
    <name evidence="2" type="ORF">R1sor_001737</name>
</gene>
<dbReference type="EMBL" id="JBJQOH010000006">
    <property type="protein sequence ID" value="KAL3683715.1"/>
    <property type="molecule type" value="Genomic_DNA"/>
</dbReference>
<feature type="compositionally biased region" description="Polar residues" evidence="1">
    <location>
        <begin position="874"/>
        <end position="892"/>
    </location>
</feature>
<proteinExistence type="predicted"/>
<organism evidence="2 3">
    <name type="scientific">Riccia sorocarpa</name>
    <dbReference type="NCBI Taxonomy" id="122646"/>
    <lineage>
        <taxon>Eukaryota</taxon>
        <taxon>Viridiplantae</taxon>
        <taxon>Streptophyta</taxon>
        <taxon>Embryophyta</taxon>
        <taxon>Marchantiophyta</taxon>
        <taxon>Marchantiopsida</taxon>
        <taxon>Marchantiidae</taxon>
        <taxon>Marchantiales</taxon>
        <taxon>Ricciaceae</taxon>
        <taxon>Riccia</taxon>
    </lineage>
</organism>
<accession>A0ABD3GWS6</accession>
<feature type="compositionally biased region" description="Polar residues" evidence="1">
    <location>
        <begin position="625"/>
        <end position="635"/>
    </location>
</feature>
<feature type="region of interest" description="Disordered" evidence="1">
    <location>
        <begin position="676"/>
        <end position="784"/>
    </location>
</feature>
<feature type="region of interest" description="Disordered" evidence="1">
    <location>
        <begin position="82"/>
        <end position="101"/>
    </location>
</feature>
<feature type="compositionally biased region" description="Polar residues" evidence="1">
    <location>
        <begin position="84"/>
        <end position="94"/>
    </location>
</feature>
<feature type="region of interest" description="Disordered" evidence="1">
    <location>
        <begin position="512"/>
        <end position="565"/>
    </location>
</feature>
<protein>
    <submittedName>
        <fullName evidence="2">Uncharacterized protein</fullName>
    </submittedName>
</protein>
<name>A0ABD3GWS6_9MARC</name>
<sequence length="937" mass="103573">MVQPWRRSYFYFISFAKKKGIACAPRKGSVFARSKRVYKPLAPRPDWDNTIHDLSIWKLSPKELEARKIAFKTLPEHRFRRAVSSASPTLSSTDAPGADARTLTPCSAIGKSAAAEVWEGGSRKDGGNDTKSCSITSCVDEKENSSSGLLTIETHKQQIPSKRRGFVAATVVKPKAVEFVRSAEVPLPPPANALPSSNYGSGAEVLLTRCQRVAQETGFGGNQNFCTSPTVDFEKEVKQFEARAEFLVRNVRPPVKARFGVGKSLISIRPSYTLPNKLKRPNFYSNKGMEKSDSSDDDSLLYPPWGEATARFERNARSIPQQYLHRKNYNRKGQEVAVAAGPVTSLHEESKYNHYDPQPENELAYFKQPGDPGIKPRSKLAKRHFGSIQRTSPIGDWKVNSEDSASQHLPLQQIAEFQRHILQSQQVLIQEFKEFKLSISKQIMNLQLDVDAILTLQKKQNSLPAEPRVPSSHRNGKELPIAGVENLDRPVHYSMKIQKDVKRPALVSLEVAAPPEETSHRQITSSHNGPEHDRSRKSTHSRHETEPKSRPSSAPAGAAPQPQVFDNPIYHVQTSSDKEEESSDEDASVSSMELAKFLANRSAHQTYATGKHYVLQKEATRHNQGRNSANSTRQIATEDTKSYSLIPYGGHRQAQEAEPSHSTESDDLEISYRQNRADSNGHATADNNGLGKSSERNLKPNVRHYQAEDSRSVRKNGTPPSPGTGKYRANPPESEEERVTPRDLDLRLGSSAVSSGMTSAVNSGMTSTVNSETSSPKDYRNRLSPRVSRPLFNGGTWNNGTTNSSAALSNVKDSHKVQDMHDPDGAEVARNWQNGQRSKPGEVPVDREVPFTLRGWSAAFLQSTENVQKGYQSAQTRDIQGATPRTTATTELHQTEKPQETGKGTTKFPGRCAKGGVAWTVTEPPANVKKVRNASAA</sequence>
<feature type="compositionally biased region" description="Basic and acidic residues" evidence="1">
    <location>
        <begin position="737"/>
        <end position="746"/>
    </location>
</feature>
<dbReference type="Proteomes" id="UP001633002">
    <property type="component" value="Unassembled WGS sequence"/>
</dbReference>
<feature type="compositionally biased region" description="Low complexity" evidence="1">
    <location>
        <begin position="551"/>
        <end position="563"/>
    </location>
</feature>
<feature type="region of interest" description="Disordered" evidence="1">
    <location>
        <begin position="619"/>
        <end position="641"/>
    </location>
</feature>
<keyword evidence="3" id="KW-1185">Reference proteome</keyword>
<reference evidence="2 3" key="1">
    <citation type="submission" date="2024-09" db="EMBL/GenBank/DDBJ databases">
        <title>Chromosome-scale assembly of Riccia sorocarpa.</title>
        <authorList>
            <person name="Paukszto L."/>
        </authorList>
    </citation>
    <scope>NUCLEOTIDE SEQUENCE [LARGE SCALE GENOMIC DNA]</scope>
    <source>
        <strain evidence="2">LP-2024</strain>
        <tissue evidence="2">Aerial parts of the thallus</tissue>
    </source>
</reference>